<sequence length="384" mass="41420">MAIAKYNSYMGVGRIVGRQPTGTAKHRAFASARLIVSCLLPCLLAGCASIGPRSITAGRVAYAEAINQTQDEQILLAIVKGRYGESATLLAVNGVAANLKFRAELGIEAGFKGAGASGEDLIIGGMAYEENPTITYAPVQGEDYIRQLMSPVPLDFLLVIARSTKPDLSAFSLLVNRINDLRNPDFLQGPTSEASPEFKRLVELFSELSYTGALDLMQSNDDGGAFNVWFEPLSDKDAVRIAEVLDLLDLPAAEDDSKAIVVPAFFGIRGDSSARIGITTRSTFDLVKMMRAAVQVPEAHATAGITITYPPPGLAGQDIRIHSSTRKPDGQALSVKYRGYWFWIDDADLKTKAQFRLVRTLWSISISSTVDQMSAPVMTLPVGN</sequence>
<keyword evidence="2" id="KW-1185">Reference proteome</keyword>
<evidence type="ECO:0000313" key="2">
    <source>
        <dbReference type="Proteomes" id="UP000346198"/>
    </source>
</evidence>
<evidence type="ECO:0000313" key="1">
    <source>
        <dbReference type="EMBL" id="VGO18627.1"/>
    </source>
</evidence>
<proteinExistence type="predicted"/>
<protein>
    <submittedName>
        <fullName evidence="1">Uncharacterized protein</fullName>
    </submittedName>
</protein>
<dbReference type="Proteomes" id="UP000346198">
    <property type="component" value="Unassembled WGS sequence"/>
</dbReference>
<accession>A0A6C2UGI6</accession>
<gene>
    <name evidence="1" type="ORF">SCARR_00680</name>
</gene>
<dbReference type="RefSeq" id="WP_136060092.1">
    <property type="nucleotide sequence ID" value="NZ_CAAHFH010000001.1"/>
</dbReference>
<name>A0A6C2UGI6_9BACT</name>
<dbReference type="AlphaFoldDB" id="A0A6C2UGI6"/>
<dbReference type="EMBL" id="CAAHFH010000001">
    <property type="protein sequence ID" value="VGO18627.1"/>
    <property type="molecule type" value="Genomic_DNA"/>
</dbReference>
<organism evidence="1 2">
    <name type="scientific">Pontiella sulfatireligans</name>
    <dbReference type="NCBI Taxonomy" id="2750658"/>
    <lineage>
        <taxon>Bacteria</taxon>
        <taxon>Pseudomonadati</taxon>
        <taxon>Kiritimatiellota</taxon>
        <taxon>Kiritimatiellia</taxon>
        <taxon>Kiritimatiellales</taxon>
        <taxon>Pontiellaceae</taxon>
        <taxon>Pontiella</taxon>
    </lineage>
</organism>
<reference evidence="1 2" key="1">
    <citation type="submission" date="2019-04" db="EMBL/GenBank/DDBJ databases">
        <authorList>
            <person name="Van Vliet M D."/>
        </authorList>
    </citation>
    <scope>NUCLEOTIDE SEQUENCE [LARGE SCALE GENOMIC DNA]</scope>
    <source>
        <strain evidence="1 2">F21</strain>
    </source>
</reference>